<evidence type="ECO:0000313" key="3">
    <source>
        <dbReference type="Proteomes" id="UP000824141"/>
    </source>
</evidence>
<dbReference type="Proteomes" id="UP000824141">
    <property type="component" value="Unassembled WGS sequence"/>
</dbReference>
<feature type="domain" description="N-acetyltransferase" evidence="1">
    <location>
        <begin position="1"/>
        <end position="60"/>
    </location>
</feature>
<dbReference type="InterPro" id="IPR000182">
    <property type="entry name" value="GNAT_dom"/>
</dbReference>
<name>A0A9D1FQF8_9FIRM</name>
<evidence type="ECO:0000313" key="2">
    <source>
        <dbReference type="EMBL" id="HIS77847.1"/>
    </source>
</evidence>
<dbReference type="SUPFAM" id="SSF55729">
    <property type="entry name" value="Acyl-CoA N-acyltransferases (Nat)"/>
    <property type="match status" value="1"/>
</dbReference>
<proteinExistence type="predicted"/>
<dbReference type="Pfam" id="PF13508">
    <property type="entry name" value="Acetyltransf_7"/>
    <property type="match status" value="1"/>
</dbReference>
<dbReference type="PROSITE" id="PS51186">
    <property type="entry name" value="GNAT"/>
    <property type="match status" value="1"/>
</dbReference>
<sequence length="60" mass="7151">PEYQRKGIGTLLLQQILLEYKHVYQKVLLTDNTEKTIQFYQSAGFIMDTDMNCRAFLKMY</sequence>
<feature type="non-terminal residue" evidence="2">
    <location>
        <position position="1"/>
    </location>
</feature>
<comment type="caution">
    <text evidence="2">The sequence shown here is derived from an EMBL/GenBank/DDBJ whole genome shotgun (WGS) entry which is preliminary data.</text>
</comment>
<gene>
    <name evidence="2" type="ORF">IAD03_00610</name>
</gene>
<dbReference type="EMBL" id="DVJM01000010">
    <property type="protein sequence ID" value="HIS77847.1"/>
    <property type="molecule type" value="Genomic_DNA"/>
</dbReference>
<dbReference type="CDD" id="cd04301">
    <property type="entry name" value="NAT_SF"/>
    <property type="match status" value="1"/>
</dbReference>
<reference evidence="2" key="1">
    <citation type="submission" date="2020-10" db="EMBL/GenBank/DDBJ databases">
        <authorList>
            <person name="Gilroy R."/>
        </authorList>
    </citation>
    <scope>NUCLEOTIDE SEQUENCE</scope>
    <source>
        <strain evidence="2">6086</strain>
    </source>
</reference>
<reference evidence="2" key="2">
    <citation type="journal article" date="2021" name="PeerJ">
        <title>Extensive microbial diversity within the chicken gut microbiome revealed by metagenomics and culture.</title>
        <authorList>
            <person name="Gilroy R."/>
            <person name="Ravi A."/>
            <person name="Getino M."/>
            <person name="Pursley I."/>
            <person name="Horton D.L."/>
            <person name="Alikhan N.F."/>
            <person name="Baker D."/>
            <person name="Gharbi K."/>
            <person name="Hall N."/>
            <person name="Watson M."/>
            <person name="Adriaenssens E.M."/>
            <person name="Foster-Nyarko E."/>
            <person name="Jarju S."/>
            <person name="Secka A."/>
            <person name="Antonio M."/>
            <person name="Oren A."/>
            <person name="Chaudhuri R.R."/>
            <person name="La Ragione R."/>
            <person name="Hildebrand F."/>
            <person name="Pallen M.J."/>
        </authorList>
    </citation>
    <scope>NUCLEOTIDE SEQUENCE</scope>
    <source>
        <strain evidence="2">6086</strain>
    </source>
</reference>
<evidence type="ECO:0000259" key="1">
    <source>
        <dbReference type="PROSITE" id="PS51186"/>
    </source>
</evidence>
<dbReference type="AlphaFoldDB" id="A0A9D1FQF8"/>
<accession>A0A9D1FQF8</accession>
<dbReference type="GO" id="GO:0016747">
    <property type="term" value="F:acyltransferase activity, transferring groups other than amino-acyl groups"/>
    <property type="evidence" value="ECO:0007669"/>
    <property type="project" value="InterPro"/>
</dbReference>
<organism evidence="2 3">
    <name type="scientific">Candidatus Caccousia stercoris</name>
    <dbReference type="NCBI Taxonomy" id="2840723"/>
    <lineage>
        <taxon>Bacteria</taxon>
        <taxon>Bacillati</taxon>
        <taxon>Bacillota</taxon>
        <taxon>Clostridia</taxon>
        <taxon>Eubacteriales</taxon>
        <taxon>Oscillospiraceae</taxon>
        <taxon>Oscillospiraceae incertae sedis</taxon>
        <taxon>Candidatus Caccousia</taxon>
    </lineage>
</organism>
<protein>
    <submittedName>
        <fullName evidence="2">GNAT family N-acetyltransferase</fullName>
    </submittedName>
</protein>
<dbReference type="InterPro" id="IPR016181">
    <property type="entry name" value="Acyl_CoA_acyltransferase"/>
</dbReference>
<dbReference type="Gene3D" id="3.40.630.30">
    <property type="match status" value="1"/>
</dbReference>